<dbReference type="Gene3D" id="3.40.190.10">
    <property type="entry name" value="Periplasmic binding protein-like II"/>
    <property type="match status" value="2"/>
</dbReference>
<organism evidence="3 4">
    <name type="scientific">Jeongeupia chitinilytica</name>
    <dbReference type="NCBI Taxonomy" id="1041641"/>
    <lineage>
        <taxon>Bacteria</taxon>
        <taxon>Pseudomonadati</taxon>
        <taxon>Pseudomonadota</taxon>
        <taxon>Betaproteobacteria</taxon>
        <taxon>Neisseriales</taxon>
        <taxon>Chitinibacteraceae</taxon>
        <taxon>Jeongeupia</taxon>
    </lineage>
</organism>
<proteinExistence type="predicted"/>
<keyword evidence="1" id="KW-0732">Signal</keyword>
<evidence type="ECO:0000259" key="2">
    <source>
        <dbReference type="SMART" id="SM00062"/>
    </source>
</evidence>
<evidence type="ECO:0000256" key="1">
    <source>
        <dbReference type="ARBA" id="ARBA00022729"/>
    </source>
</evidence>
<keyword evidence="4" id="KW-1185">Reference proteome</keyword>
<sequence length="275" mass="30613">MSKLVATGVVLAAIAAAGTWYYTRPVPVPVTPEAAVPQRTLRIALEGKYPPFEYVDADKQLVGFNIDIANALCAEMQARCEFKRYDWEQLIPALTRGDADAIVSSMSVTPEREKQVLFTDVYSRVPGAYIARKDSRIIWPVLTAERLRDQRVGVAADTTFADYLKHEIEPGHVKVERFPSAEDTFAALDAGRIDVLFGDSAVLTDFLRKPANAERYELVGGKVQASRWLGQGEAIALPPGKTALRDEFNKALRKLIADGTHQQLQNQYFVFRVLE</sequence>
<evidence type="ECO:0000313" key="3">
    <source>
        <dbReference type="EMBL" id="GHD64513.1"/>
    </source>
</evidence>
<dbReference type="EMBL" id="BMYO01000006">
    <property type="protein sequence ID" value="GHD64513.1"/>
    <property type="molecule type" value="Genomic_DNA"/>
</dbReference>
<dbReference type="SMART" id="SM00062">
    <property type="entry name" value="PBPb"/>
    <property type="match status" value="1"/>
</dbReference>
<feature type="domain" description="Solute-binding protein family 3/N-terminal" evidence="2">
    <location>
        <begin position="40"/>
        <end position="272"/>
    </location>
</feature>
<gene>
    <name evidence="3" type="primary">argT</name>
    <name evidence="3" type="ORF">GCM10007350_23830</name>
</gene>
<dbReference type="RefSeq" id="WP_189461095.1">
    <property type="nucleotide sequence ID" value="NZ_BMYO01000006.1"/>
</dbReference>
<name>A0ABQ3H0Q3_9NEIS</name>
<dbReference type="InterPro" id="IPR001638">
    <property type="entry name" value="Solute-binding_3/MltF_N"/>
</dbReference>
<evidence type="ECO:0000313" key="4">
    <source>
        <dbReference type="Proteomes" id="UP000604737"/>
    </source>
</evidence>
<dbReference type="Proteomes" id="UP000604737">
    <property type="component" value="Unassembled WGS sequence"/>
</dbReference>
<accession>A0ABQ3H0Q3</accession>
<reference evidence="4" key="1">
    <citation type="journal article" date="2019" name="Int. J. Syst. Evol. Microbiol.">
        <title>The Global Catalogue of Microorganisms (GCM) 10K type strain sequencing project: providing services to taxonomists for standard genome sequencing and annotation.</title>
        <authorList>
            <consortium name="The Broad Institute Genomics Platform"/>
            <consortium name="The Broad Institute Genome Sequencing Center for Infectious Disease"/>
            <person name="Wu L."/>
            <person name="Ma J."/>
        </authorList>
    </citation>
    <scope>NUCLEOTIDE SEQUENCE [LARGE SCALE GENOMIC DNA]</scope>
    <source>
        <strain evidence="4">KCTC 23701</strain>
    </source>
</reference>
<comment type="caution">
    <text evidence="3">The sequence shown here is derived from an EMBL/GenBank/DDBJ whole genome shotgun (WGS) entry which is preliminary data.</text>
</comment>
<dbReference type="PANTHER" id="PTHR35936:SF13">
    <property type="entry name" value="HISTIDINE-BINDING PERIPLASMIC PROTEIN"/>
    <property type="match status" value="1"/>
</dbReference>
<dbReference type="Pfam" id="PF00497">
    <property type="entry name" value="SBP_bac_3"/>
    <property type="match status" value="1"/>
</dbReference>
<dbReference type="SUPFAM" id="SSF53850">
    <property type="entry name" value="Periplasmic binding protein-like II"/>
    <property type="match status" value="1"/>
</dbReference>
<dbReference type="PANTHER" id="PTHR35936">
    <property type="entry name" value="MEMBRANE-BOUND LYTIC MUREIN TRANSGLYCOSYLASE F"/>
    <property type="match status" value="1"/>
</dbReference>
<protein>
    <submittedName>
        <fullName evidence="3">ABC transporter substrate-binding protein</fullName>
    </submittedName>
</protein>